<dbReference type="EMBL" id="CP127173">
    <property type="protein sequence ID" value="WIV56399.1"/>
    <property type="molecule type" value="Genomic_DNA"/>
</dbReference>
<gene>
    <name evidence="1" type="ORF">QP939_47690</name>
</gene>
<evidence type="ECO:0000313" key="2">
    <source>
        <dbReference type="Proteomes" id="UP001227101"/>
    </source>
</evidence>
<dbReference type="RefSeq" id="WP_285453537.1">
    <property type="nucleotide sequence ID" value="NZ_CP127173.1"/>
</dbReference>
<accession>A0ABY8XLA3</accession>
<name>A0ABY8XLA3_9PSEU</name>
<dbReference type="Proteomes" id="UP001227101">
    <property type="component" value="Chromosome"/>
</dbReference>
<evidence type="ECO:0000313" key="1">
    <source>
        <dbReference type="EMBL" id="WIV56399.1"/>
    </source>
</evidence>
<reference evidence="1 2" key="1">
    <citation type="submission" date="2023-06" db="EMBL/GenBank/DDBJ databases">
        <authorList>
            <person name="Oyuntsetseg B."/>
            <person name="Kim S.B."/>
        </authorList>
    </citation>
    <scope>NUCLEOTIDE SEQUENCE [LARGE SCALE GENOMIC DNA]</scope>
    <source>
        <strain evidence="1 2">2-2</strain>
    </source>
</reference>
<protein>
    <submittedName>
        <fullName evidence="1">Uncharacterized protein</fullName>
    </submittedName>
</protein>
<proteinExistence type="predicted"/>
<keyword evidence="2" id="KW-1185">Reference proteome</keyword>
<organism evidence="1 2">
    <name type="scientific">Amycolatopsis nalaikhensis</name>
    <dbReference type="NCBI Taxonomy" id="715472"/>
    <lineage>
        <taxon>Bacteria</taxon>
        <taxon>Bacillati</taxon>
        <taxon>Actinomycetota</taxon>
        <taxon>Actinomycetes</taxon>
        <taxon>Pseudonocardiales</taxon>
        <taxon>Pseudonocardiaceae</taxon>
        <taxon>Amycolatopsis</taxon>
    </lineage>
</organism>
<sequence length="100" mass="11359">MDDDRTPNRDPGDGELERLRRENALLRLRLLRVESELATTAPLVDQVKHLGLWDFTPYGIVPDGSWLAVDRAKATALMGALAHVDHWNPWRTAIEPRPQP</sequence>